<feature type="transmembrane region" description="Helical" evidence="1">
    <location>
        <begin position="30"/>
        <end position="51"/>
    </location>
</feature>
<feature type="transmembrane region" description="Helical" evidence="1">
    <location>
        <begin position="57"/>
        <end position="75"/>
    </location>
</feature>
<reference evidence="2 3" key="1">
    <citation type="submission" date="2019-09" db="EMBL/GenBank/DDBJ databases">
        <authorList>
            <person name="Kritzky A."/>
            <person name="Schelkanova E.Y."/>
            <person name="Alkhova Z.V."/>
            <person name="Smirnova N.I."/>
        </authorList>
    </citation>
    <scope>NUCLEOTIDE SEQUENCE [LARGE SCALE GENOMIC DNA]</scope>
    <source>
        <strain evidence="2 3">M1526</strain>
    </source>
</reference>
<evidence type="ECO:0000313" key="3">
    <source>
        <dbReference type="Proteomes" id="UP000323225"/>
    </source>
</evidence>
<comment type="caution">
    <text evidence="2">The sequence shown here is derived from an EMBL/GenBank/DDBJ whole genome shotgun (WGS) entry which is preliminary data.</text>
</comment>
<evidence type="ECO:0008006" key="4">
    <source>
        <dbReference type="Google" id="ProtNLM"/>
    </source>
</evidence>
<dbReference type="AlphaFoldDB" id="A0A5Q6PJD9"/>
<protein>
    <recommendedName>
        <fullName evidence="4">Cell shape-determining protein</fullName>
    </recommendedName>
</protein>
<keyword evidence="1" id="KW-0812">Transmembrane</keyword>
<gene>
    <name evidence="2" type="ORF">F0M16_10910</name>
</gene>
<proteinExistence type="predicted"/>
<keyword evidence="1" id="KW-1133">Transmembrane helix</keyword>
<organism evidence="2 3">
    <name type="scientific">Vibrio cholerae</name>
    <dbReference type="NCBI Taxonomy" id="666"/>
    <lineage>
        <taxon>Bacteria</taxon>
        <taxon>Pseudomonadati</taxon>
        <taxon>Pseudomonadota</taxon>
        <taxon>Gammaproteobacteria</taxon>
        <taxon>Vibrionales</taxon>
        <taxon>Vibrionaceae</taxon>
        <taxon>Vibrio</taxon>
    </lineage>
</organism>
<feature type="transmembrane region" description="Helical" evidence="1">
    <location>
        <begin position="6"/>
        <end position="23"/>
    </location>
</feature>
<accession>A0A5Q6PJD9</accession>
<keyword evidence="1" id="KW-0472">Membrane</keyword>
<feature type="transmembrane region" description="Helical" evidence="1">
    <location>
        <begin position="87"/>
        <end position="106"/>
    </location>
</feature>
<name>A0A5Q6PJD9_VIBCL</name>
<dbReference type="Proteomes" id="UP000323225">
    <property type="component" value="Unassembled WGS sequence"/>
</dbReference>
<evidence type="ECO:0000256" key="1">
    <source>
        <dbReference type="SAM" id="Phobius"/>
    </source>
</evidence>
<sequence length="568" mass="63842">MNIGLFFSWFVSMFIFMFATCNFKGDRYDLLSDGFAVAKFSFVLAFFGFMVNAPLTLSLGLFIMLLFAAVMVGVYHASQEDWWRAPVPLLLVLLVYTVTSTGMFRAEEMGNLIAPKEIDAPLFTQVEDPELRLVPKEIAFNKQSKAVNGRLPDGSIIGSMFSLDFDSSIIQVINGEKHYVTPLTWSGFWKWALNDYDVIGYVISSATESNAESKLITKNPDGSDIRIKLTAGGFFGSNLERHIYSKFGNVLTSNSYFVLDDNMYPYYVTYKIKPEVGFDNYLPDGAYITDPQTKEVTYYAQEEIPDFVDTNASEWVLLDNIDKWGSLREGFIESLGSKIELSATEFNGEKDLFFIDAANTKNGTAFFTGMENPKSAGKSLSAMLFVDSKTLETYIYYPTKEAQNETAVLDSVRSSLGNLSDKWSPTQPIPYRIFGDEDVWLTPIVTRGGTSRKVEAYAYTKVFSTEKSVWDKKLSNATTKLLTVSSESGQISNEESLEPVSGSLRTIYFVNDNAYLTLDSQTKVIECNHQSVIECRGVKVGQWLDFKAMKKTDKEFVLLSFTKNPLDQ</sequence>
<evidence type="ECO:0000313" key="2">
    <source>
        <dbReference type="EMBL" id="KAA1254769.1"/>
    </source>
</evidence>
<dbReference type="EMBL" id="VUAA01000010">
    <property type="protein sequence ID" value="KAA1254769.1"/>
    <property type="molecule type" value="Genomic_DNA"/>
</dbReference>